<accession>X1P0K5</accession>
<comment type="caution">
    <text evidence="1">The sequence shown here is derived from an EMBL/GenBank/DDBJ whole genome shotgun (WGS) entry which is preliminary data.</text>
</comment>
<name>X1P0K5_9ZZZZ</name>
<reference evidence="1" key="1">
    <citation type="journal article" date="2014" name="Front. Microbiol.">
        <title>High frequency of phylogenetically diverse reductive dehalogenase-homologous genes in deep subseafloor sedimentary metagenomes.</title>
        <authorList>
            <person name="Kawai M."/>
            <person name="Futagami T."/>
            <person name="Toyoda A."/>
            <person name="Takaki Y."/>
            <person name="Nishi S."/>
            <person name="Hori S."/>
            <person name="Arai W."/>
            <person name="Tsubouchi T."/>
            <person name="Morono Y."/>
            <person name="Uchiyama I."/>
            <person name="Ito T."/>
            <person name="Fujiyama A."/>
            <person name="Inagaki F."/>
            <person name="Takami H."/>
        </authorList>
    </citation>
    <scope>NUCLEOTIDE SEQUENCE</scope>
    <source>
        <strain evidence="1">Expedition CK06-06</strain>
    </source>
</reference>
<gene>
    <name evidence="1" type="ORF">S06H3_57794</name>
</gene>
<dbReference type="EMBL" id="BARV01037344">
    <property type="protein sequence ID" value="GAI49847.1"/>
    <property type="molecule type" value="Genomic_DNA"/>
</dbReference>
<evidence type="ECO:0000313" key="1">
    <source>
        <dbReference type="EMBL" id="GAI49847.1"/>
    </source>
</evidence>
<protein>
    <submittedName>
        <fullName evidence="1">Uncharacterized protein</fullName>
    </submittedName>
</protein>
<sequence>MNWGGLSLEMIEMHPRDVWSIDWDPADVNGSDVIRGPSKPALLTAKAIPVWSIPFGDMAAAGTGAACVPRVDKNDGYSCKSSLILDESAELVECPRVVYATLVTPYRYPFADALQ</sequence>
<organism evidence="1">
    <name type="scientific">marine sediment metagenome</name>
    <dbReference type="NCBI Taxonomy" id="412755"/>
    <lineage>
        <taxon>unclassified sequences</taxon>
        <taxon>metagenomes</taxon>
        <taxon>ecological metagenomes</taxon>
    </lineage>
</organism>
<feature type="non-terminal residue" evidence="1">
    <location>
        <position position="115"/>
    </location>
</feature>
<proteinExistence type="predicted"/>
<dbReference type="AlphaFoldDB" id="X1P0K5"/>